<keyword evidence="2" id="KW-1185">Reference proteome</keyword>
<evidence type="ECO:0000313" key="2">
    <source>
        <dbReference type="Proteomes" id="UP000198841"/>
    </source>
</evidence>
<proteinExistence type="predicted"/>
<reference evidence="1 2" key="1">
    <citation type="submission" date="2016-10" db="EMBL/GenBank/DDBJ databases">
        <authorList>
            <person name="Varghese N."/>
            <person name="Submissions S."/>
        </authorList>
    </citation>
    <scope>NUCLEOTIDE SEQUENCE [LARGE SCALE GENOMIC DNA]</scope>
    <source>
        <strain evidence="1 2">YR512</strain>
    </source>
</reference>
<dbReference type="EMBL" id="FOSD01000001">
    <property type="protein sequence ID" value="SFJ39376.1"/>
    <property type="molecule type" value="Genomic_DNA"/>
</dbReference>
<organism evidence="1 2">
    <name type="scientific">Candidatus Pantoea symbiotica</name>
    <dbReference type="NCBI Taxonomy" id="1884370"/>
    <lineage>
        <taxon>Bacteria</taxon>
        <taxon>Pseudomonadati</taxon>
        <taxon>Pseudomonadota</taxon>
        <taxon>Gammaproteobacteria</taxon>
        <taxon>Enterobacterales</taxon>
        <taxon>Erwiniaceae</taxon>
        <taxon>Pantoea</taxon>
    </lineage>
</organism>
<comment type="caution">
    <text evidence="1">The sequence shown here is derived from an EMBL/GenBank/DDBJ whole genome shotgun (WGS) entry which is preliminary data.</text>
</comment>
<gene>
    <name evidence="1" type="ORF">SAMN05518863_101338</name>
</gene>
<dbReference type="Proteomes" id="UP000198841">
    <property type="component" value="Unassembled WGS sequence"/>
</dbReference>
<dbReference type="RefSeq" id="WP_008108185.1">
    <property type="nucleotide sequence ID" value="NZ_FOSD01000001.1"/>
</dbReference>
<evidence type="ECO:0000313" key="1">
    <source>
        <dbReference type="EMBL" id="SFJ39376.1"/>
    </source>
</evidence>
<protein>
    <submittedName>
        <fullName evidence="1">Uncharacterized protein</fullName>
    </submittedName>
</protein>
<name>A0A1I3R297_9GAMM</name>
<sequence length="183" mass="21312">MEKSLDNNGYIDFPFPASTNADGSVNPCGFDLTLETDRIDEITAGKHSENMRRLLEEVNLQEGLFMTLACDWQQRDDGVCGFIDVAFRPTTAGFNTEETQSLDQAFEIYLSRQEKQHNMQSGTLINYARAVLDWGWSPLQQRHMRYEKVTLRYYCQQADDAEWCFDHLRHFLVSWYPAYRGKT</sequence>
<accession>A0A1I3R297</accession>